<proteinExistence type="predicted"/>
<name>A0AAN9M4B7_CANGL</name>
<accession>A0AAN9M4B7</accession>
<feature type="transmembrane region" description="Helical" evidence="1">
    <location>
        <begin position="107"/>
        <end position="132"/>
    </location>
</feature>
<evidence type="ECO:0000313" key="3">
    <source>
        <dbReference type="Proteomes" id="UP001367508"/>
    </source>
</evidence>
<evidence type="ECO:0000313" key="2">
    <source>
        <dbReference type="EMBL" id="KAK7345053.1"/>
    </source>
</evidence>
<keyword evidence="3" id="KW-1185">Reference proteome</keyword>
<keyword evidence="1" id="KW-1133">Transmembrane helix</keyword>
<protein>
    <submittedName>
        <fullName evidence="2">Uncharacterized protein</fullName>
    </submittedName>
</protein>
<keyword evidence="1" id="KW-0812">Transmembrane</keyword>
<organism evidence="2 3">
    <name type="scientific">Canavalia gladiata</name>
    <name type="common">Sword bean</name>
    <name type="synonym">Dolichos gladiatus</name>
    <dbReference type="NCBI Taxonomy" id="3824"/>
    <lineage>
        <taxon>Eukaryota</taxon>
        <taxon>Viridiplantae</taxon>
        <taxon>Streptophyta</taxon>
        <taxon>Embryophyta</taxon>
        <taxon>Tracheophyta</taxon>
        <taxon>Spermatophyta</taxon>
        <taxon>Magnoliopsida</taxon>
        <taxon>eudicotyledons</taxon>
        <taxon>Gunneridae</taxon>
        <taxon>Pentapetalae</taxon>
        <taxon>rosids</taxon>
        <taxon>fabids</taxon>
        <taxon>Fabales</taxon>
        <taxon>Fabaceae</taxon>
        <taxon>Papilionoideae</taxon>
        <taxon>50 kb inversion clade</taxon>
        <taxon>NPAAA clade</taxon>
        <taxon>indigoferoid/millettioid clade</taxon>
        <taxon>Phaseoleae</taxon>
        <taxon>Canavalia</taxon>
    </lineage>
</organism>
<reference evidence="2 3" key="1">
    <citation type="submission" date="2024-01" db="EMBL/GenBank/DDBJ databases">
        <title>The genomes of 5 underutilized Papilionoideae crops provide insights into root nodulation and disease resistanc.</title>
        <authorList>
            <person name="Jiang F."/>
        </authorList>
    </citation>
    <scope>NUCLEOTIDE SEQUENCE [LARGE SCALE GENOMIC DNA]</scope>
    <source>
        <strain evidence="2">LVBAO_FW01</strain>
        <tissue evidence="2">Leaves</tissue>
    </source>
</reference>
<dbReference type="EMBL" id="JAYMYQ010000003">
    <property type="protein sequence ID" value="KAK7345053.1"/>
    <property type="molecule type" value="Genomic_DNA"/>
</dbReference>
<sequence length="349" mass="39403">MEYHEEMSSMESSCKEIVSPKVEISETPIDAAINSSPRSDKTDLQVCKIINQSDLGRLKWIKTFISLNRPSLQAHVILNDRGTKILGRIDPPNDVQNFGPFIVIGKLLIALMAVFIVPSADLITIGITVITLKHSPICSRTLAFYDGQQVTCKFKPREKGREQWINPLSFHVSCTTHNNPLVPNLSYIRLLHVYHGATACLRCKGHPKENVVISGTSRKSPTPSYHFTNLDDVRKIEFEACTVIEARCQPFSKQSMVLAYGRSSVLERELCSSPIFHGWSFHHSHNILRSRMHNGDHVSDKILCLHLGRTTKKLHATPKFSTLVAFPMQHPLIRTRSRNLLLTLYLFSA</sequence>
<dbReference type="Proteomes" id="UP001367508">
    <property type="component" value="Unassembled WGS sequence"/>
</dbReference>
<dbReference type="AlphaFoldDB" id="A0AAN9M4B7"/>
<keyword evidence="1" id="KW-0472">Membrane</keyword>
<comment type="caution">
    <text evidence="2">The sequence shown here is derived from an EMBL/GenBank/DDBJ whole genome shotgun (WGS) entry which is preliminary data.</text>
</comment>
<gene>
    <name evidence="2" type="ORF">VNO77_15432</name>
</gene>
<evidence type="ECO:0000256" key="1">
    <source>
        <dbReference type="SAM" id="Phobius"/>
    </source>
</evidence>